<feature type="region of interest" description="Disordered" evidence="1">
    <location>
        <begin position="310"/>
        <end position="352"/>
    </location>
</feature>
<dbReference type="EMBL" id="LR796301">
    <property type="protein sequence ID" value="CAB4135522.1"/>
    <property type="molecule type" value="Genomic_DNA"/>
</dbReference>
<name>A0A6J5LP70_9CAUD</name>
<feature type="compositionally biased region" description="Low complexity" evidence="1">
    <location>
        <begin position="310"/>
        <end position="320"/>
    </location>
</feature>
<evidence type="ECO:0000313" key="2">
    <source>
        <dbReference type="EMBL" id="CAB4135522.1"/>
    </source>
</evidence>
<evidence type="ECO:0000256" key="1">
    <source>
        <dbReference type="SAM" id="MobiDB-lite"/>
    </source>
</evidence>
<protein>
    <submittedName>
        <fullName evidence="2">Uncharacterized protein</fullName>
    </submittedName>
</protein>
<proteinExistence type="predicted"/>
<reference evidence="2" key="1">
    <citation type="submission" date="2020-04" db="EMBL/GenBank/DDBJ databases">
        <authorList>
            <person name="Chiriac C."/>
            <person name="Salcher M."/>
            <person name="Ghai R."/>
            <person name="Kavagutti S V."/>
        </authorList>
    </citation>
    <scope>NUCLEOTIDE SEQUENCE</scope>
</reference>
<accession>A0A6J5LP70</accession>
<gene>
    <name evidence="2" type="ORF">UFOVP291_33</name>
</gene>
<organism evidence="2">
    <name type="scientific">uncultured Caudovirales phage</name>
    <dbReference type="NCBI Taxonomy" id="2100421"/>
    <lineage>
        <taxon>Viruses</taxon>
        <taxon>Duplodnaviria</taxon>
        <taxon>Heunggongvirae</taxon>
        <taxon>Uroviricota</taxon>
        <taxon>Caudoviricetes</taxon>
        <taxon>Peduoviridae</taxon>
        <taxon>Maltschvirus</taxon>
        <taxon>Maltschvirus maltsch</taxon>
    </lineage>
</organism>
<sequence>MADYSWIEPSTKNIANLFGLNPEAAAKGRAMQSEQEYNAARTANTQADTGLSPYRQRLLEAQAATQAAMAGQHKEAAGKTAAERAGIELATQSRQRLNELYSSGALVQNEDGSVTISPKAVGGIAGSLAALQTDPVKTMQSIREVQAGASTNPRFAAQTRGIAGIFRPDAATTAGEGQQIMGDRYAASQNQAVEVAKARGIAAALAKGGQPGQPNQMELNRQAEGIKAGAEWAMKVPFQGGFLDEGQAYQLAQAARAANPSLNPQDAITKFVRDNPNMLKGDSEWFGKNKVDFPAGIPVTVPAAPAARPVAPAPATAEPVRITNDDSGKAAYARLPSGTPFVDPNGQRRIKP</sequence>